<keyword evidence="5" id="KW-0238">DNA-binding</keyword>
<protein>
    <recommendedName>
        <fullName evidence="3">DNA topoisomerase</fullName>
        <ecNumber evidence="3">5.6.2.1</ecNumber>
    </recommendedName>
</protein>
<dbReference type="InterPro" id="IPR001631">
    <property type="entry name" value="TopoI"/>
</dbReference>
<accession>A0ABX0GTC7</accession>
<feature type="compositionally biased region" description="Basic residues" evidence="7">
    <location>
        <begin position="356"/>
        <end position="374"/>
    </location>
</feature>
<dbReference type="Pfam" id="PF01028">
    <property type="entry name" value="Topoisom_I"/>
    <property type="match status" value="1"/>
</dbReference>
<dbReference type="Gene3D" id="1.10.132.120">
    <property type="match status" value="1"/>
</dbReference>
<evidence type="ECO:0000256" key="4">
    <source>
        <dbReference type="ARBA" id="ARBA00023029"/>
    </source>
</evidence>
<keyword evidence="4" id="KW-0799">Topoisomerase</keyword>
<evidence type="ECO:0000256" key="6">
    <source>
        <dbReference type="ARBA" id="ARBA00023235"/>
    </source>
</evidence>
<dbReference type="InterPro" id="IPR014711">
    <property type="entry name" value="TopoI_cat_a-hlx-sub_euk"/>
</dbReference>
<evidence type="ECO:0000259" key="9">
    <source>
        <dbReference type="Pfam" id="PF21338"/>
    </source>
</evidence>
<comment type="catalytic activity">
    <reaction evidence="1">
        <text>ATP-independent breakage of single-stranded DNA, followed by passage and rejoining.</text>
        <dbReference type="EC" id="5.6.2.1"/>
    </reaction>
</comment>
<evidence type="ECO:0000259" key="8">
    <source>
        <dbReference type="Pfam" id="PF01028"/>
    </source>
</evidence>
<dbReference type="Gene3D" id="3.90.15.10">
    <property type="entry name" value="Topoisomerase I, Chain A, domain 3"/>
    <property type="match status" value="1"/>
</dbReference>
<sequence length="374" mass="41682">MPRLRRAECSRPGITRRRYGKGWVYFWPDGRKVTEPDVKERLDALVLPPAWKDVWICPWPNGHIQALGTDDAGRRQYRYHDQWRIQRDREKHERVLAFAERLPAAREQAQAHLVQRGMCRDRVLACAFRLLDLGFFRIGSEEYAEENQTYGLATLRRGHTTIEGRQITFEYLAKGSKERVISIVDEDVLAVVKELLDRDDPNPELLAYVDDDGAWADVKSADINEYVKQVAGDDVSAKDFRTWHATVLMSVALAVSSSAADSATARKRAVSRGVTEVSTYLGNTPAVCRKSYIDPRVIDLFEDGVTIAPALERLGADASFGEPATHGEIEAAVLKLLGSPAAAAERRLARSSARSSKGKGAKAAKGRPRLRTAA</sequence>
<name>A0ABX0GTC7_9ACTN</name>
<dbReference type="EC" id="5.6.2.1" evidence="3"/>
<dbReference type="InterPro" id="IPR049331">
    <property type="entry name" value="Top1B_N_bact"/>
</dbReference>
<evidence type="ECO:0000256" key="7">
    <source>
        <dbReference type="SAM" id="MobiDB-lite"/>
    </source>
</evidence>
<keyword evidence="11" id="KW-1185">Reference proteome</keyword>
<feature type="domain" description="DNA topoisomerase I catalytic core eukaryotic-type" evidence="8">
    <location>
        <begin position="82"/>
        <end position="291"/>
    </location>
</feature>
<feature type="region of interest" description="Disordered" evidence="7">
    <location>
        <begin position="347"/>
        <end position="374"/>
    </location>
</feature>
<organism evidence="10 11">
    <name type="scientific">Motilibacter deserti</name>
    <dbReference type="NCBI Taxonomy" id="2714956"/>
    <lineage>
        <taxon>Bacteria</taxon>
        <taxon>Bacillati</taxon>
        <taxon>Actinomycetota</taxon>
        <taxon>Actinomycetes</taxon>
        <taxon>Motilibacterales</taxon>
        <taxon>Motilibacteraceae</taxon>
        <taxon>Motilibacter</taxon>
    </lineage>
</organism>
<dbReference type="InterPro" id="IPR011010">
    <property type="entry name" value="DNA_brk_join_enz"/>
</dbReference>
<evidence type="ECO:0000256" key="1">
    <source>
        <dbReference type="ARBA" id="ARBA00000213"/>
    </source>
</evidence>
<evidence type="ECO:0000256" key="3">
    <source>
        <dbReference type="ARBA" id="ARBA00012891"/>
    </source>
</evidence>
<dbReference type="RefSeq" id="WP_166277102.1">
    <property type="nucleotide sequence ID" value="NZ_JAANNP010000001.1"/>
</dbReference>
<dbReference type="SUPFAM" id="SSF56349">
    <property type="entry name" value="DNA breaking-rejoining enzymes"/>
    <property type="match status" value="1"/>
</dbReference>
<dbReference type="InterPro" id="IPR035447">
    <property type="entry name" value="DNA_topo_I_N_sf"/>
</dbReference>
<evidence type="ECO:0000313" key="10">
    <source>
        <dbReference type="EMBL" id="NHC12588.1"/>
    </source>
</evidence>
<dbReference type="SUPFAM" id="SSF55869">
    <property type="entry name" value="DNA topoisomerase I domain"/>
    <property type="match status" value="1"/>
</dbReference>
<dbReference type="Proteomes" id="UP000800981">
    <property type="component" value="Unassembled WGS sequence"/>
</dbReference>
<evidence type="ECO:0000256" key="5">
    <source>
        <dbReference type="ARBA" id="ARBA00023125"/>
    </source>
</evidence>
<proteinExistence type="inferred from homology"/>
<comment type="caution">
    <text evidence="10">The sequence shown here is derived from an EMBL/GenBank/DDBJ whole genome shotgun (WGS) entry which is preliminary data.</text>
</comment>
<dbReference type="PRINTS" id="PR00416">
    <property type="entry name" value="EUTPISMRASEI"/>
</dbReference>
<feature type="domain" description="DNA topoisomerase IB N-terminal" evidence="9">
    <location>
        <begin position="22"/>
        <end position="70"/>
    </location>
</feature>
<reference evidence="10 11" key="1">
    <citation type="submission" date="2020-03" db="EMBL/GenBank/DDBJ databases">
        <title>Two novel Motilibacter sp.</title>
        <authorList>
            <person name="Liu S."/>
        </authorList>
    </citation>
    <scope>NUCLEOTIDE SEQUENCE [LARGE SCALE GENOMIC DNA]</scope>
    <source>
        <strain evidence="10 11">E257</strain>
    </source>
</reference>
<gene>
    <name evidence="10" type="ORF">G9H71_02180</name>
</gene>
<dbReference type="Gene3D" id="3.30.66.10">
    <property type="entry name" value="DNA topoisomerase I domain"/>
    <property type="match status" value="1"/>
</dbReference>
<evidence type="ECO:0000256" key="2">
    <source>
        <dbReference type="ARBA" id="ARBA00006645"/>
    </source>
</evidence>
<comment type="similarity">
    <text evidence="2">Belongs to the type IB topoisomerase family.</text>
</comment>
<dbReference type="EMBL" id="JAANNP010000001">
    <property type="protein sequence ID" value="NHC12588.1"/>
    <property type="molecule type" value="Genomic_DNA"/>
</dbReference>
<dbReference type="PROSITE" id="PS52038">
    <property type="entry name" value="TOPO_IB_2"/>
    <property type="match status" value="1"/>
</dbReference>
<dbReference type="InterPro" id="IPR013500">
    <property type="entry name" value="TopoI_cat_euk"/>
</dbReference>
<keyword evidence="6" id="KW-0413">Isomerase</keyword>
<evidence type="ECO:0000313" key="11">
    <source>
        <dbReference type="Proteomes" id="UP000800981"/>
    </source>
</evidence>
<dbReference type="Pfam" id="PF21338">
    <property type="entry name" value="Top1B_N_bact"/>
    <property type="match status" value="1"/>
</dbReference>